<proteinExistence type="predicted"/>
<evidence type="ECO:0000256" key="1">
    <source>
        <dbReference type="SAM" id="Phobius"/>
    </source>
</evidence>
<dbReference type="EMBL" id="JANQBD010000055">
    <property type="protein sequence ID" value="MCR8636788.1"/>
    <property type="molecule type" value="Genomic_DNA"/>
</dbReference>
<organism evidence="2 3">
    <name type="scientific">Paenibacillus radicis</name>
    <name type="common">ex Xue et al. 2023</name>
    <dbReference type="NCBI Taxonomy" id="2972489"/>
    <lineage>
        <taxon>Bacteria</taxon>
        <taxon>Bacillati</taxon>
        <taxon>Bacillota</taxon>
        <taxon>Bacilli</taxon>
        <taxon>Bacillales</taxon>
        <taxon>Paenibacillaceae</taxon>
        <taxon>Paenibacillus</taxon>
    </lineage>
</organism>
<keyword evidence="1" id="KW-0472">Membrane</keyword>
<feature type="transmembrane region" description="Helical" evidence="1">
    <location>
        <begin position="28"/>
        <end position="49"/>
    </location>
</feature>
<gene>
    <name evidence="2" type="ORF">NV381_37095</name>
</gene>
<dbReference type="Proteomes" id="UP001300012">
    <property type="component" value="Unassembled WGS sequence"/>
</dbReference>
<name>A0ABT1YV32_9BACL</name>
<keyword evidence="1" id="KW-0812">Transmembrane</keyword>
<evidence type="ECO:0008006" key="4">
    <source>
        <dbReference type="Google" id="ProtNLM"/>
    </source>
</evidence>
<protein>
    <recommendedName>
        <fullName evidence="4">DUF4395 domain-containing protein</fullName>
    </recommendedName>
</protein>
<sequence>MNRLDGFLAFISLLAVLGVVNQQLFFLIMAFSILNVLAIVHFIICLANCRLQLWNFKRQIHWISGNPDTR</sequence>
<comment type="caution">
    <text evidence="2">The sequence shown here is derived from an EMBL/GenBank/DDBJ whole genome shotgun (WGS) entry which is preliminary data.</text>
</comment>
<accession>A0ABT1YV32</accession>
<keyword evidence="1" id="KW-1133">Transmembrane helix</keyword>
<evidence type="ECO:0000313" key="3">
    <source>
        <dbReference type="Proteomes" id="UP001300012"/>
    </source>
</evidence>
<reference evidence="2 3" key="1">
    <citation type="submission" date="2022-08" db="EMBL/GenBank/DDBJ databases">
        <title>Paenibacillus endoradicis sp. nov., Paenibacillus radicibacter sp. nov and Paenibacillus pararadicis sp. nov., three cold-adapted plant growth-promoting bacteria isolated from root of Larix gmelinii in Great Khingan.</title>
        <authorList>
            <person name="Xue H."/>
        </authorList>
    </citation>
    <scope>NUCLEOTIDE SEQUENCE [LARGE SCALE GENOMIC DNA]</scope>
    <source>
        <strain evidence="2 3">N5-1-1-5</strain>
    </source>
</reference>
<evidence type="ECO:0000313" key="2">
    <source>
        <dbReference type="EMBL" id="MCR8636788.1"/>
    </source>
</evidence>
<dbReference type="RefSeq" id="WP_258218281.1">
    <property type="nucleotide sequence ID" value="NZ_JANQBD010000055.1"/>
</dbReference>
<keyword evidence="3" id="KW-1185">Reference proteome</keyword>